<dbReference type="EMBL" id="ABJB010797329">
    <property type="status" value="NOT_ANNOTATED_CDS"/>
    <property type="molecule type" value="Genomic_DNA"/>
</dbReference>
<name>B7PY51_IXOSC</name>
<dbReference type="HOGENOM" id="CLU_2177330_0_0_1"/>
<dbReference type="EMBL" id="DS817992">
    <property type="protein sequence ID" value="EEC11523.1"/>
    <property type="molecule type" value="Genomic_DNA"/>
</dbReference>
<reference evidence="1 3" key="1">
    <citation type="submission" date="2008-03" db="EMBL/GenBank/DDBJ databases">
        <title>Annotation of Ixodes scapularis.</title>
        <authorList>
            <consortium name="Ixodes scapularis Genome Project Consortium"/>
            <person name="Caler E."/>
            <person name="Hannick L.I."/>
            <person name="Bidwell S."/>
            <person name="Joardar V."/>
            <person name="Thiagarajan M."/>
            <person name="Amedeo P."/>
            <person name="Galinsky K.J."/>
            <person name="Schobel S."/>
            <person name="Inman J."/>
            <person name="Hostetler J."/>
            <person name="Miller J."/>
            <person name="Hammond M."/>
            <person name="Megy K."/>
            <person name="Lawson D."/>
            <person name="Kodira C."/>
            <person name="Sutton G."/>
            <person name="Meyer J."/>
            <person name="Hill C.A."/>
            <person name="Birren B."/>
            <person name="Nene V."/>
            <person name="Collins F."/>
            <person name="Alarcon-Chaidez F."/>
            <person name="Wikel S."/>
            <person name="Strausberg R."/>
        </authorList>
    </citation>
    <scope>NUCLEOTIDE SEQUENCE [LARGE SCALE GENOMIC DNA]</scope>
    <source>
        <strain evidence="3">Wikel</strain>
        <strain evidence="1">Wikel colony</strain>
    </source>
</reference>
<evidence type="ECO:0000313" key="2">
    <source>
        <dbReference type="EnsemblMetazoa" id="ISCW008512-PA"/>
    </source>
</evidence>
<dbReference type="AlphaFoldDB" id="B7PY51"/>
<evidence type="ECO:0000313" key="3">
    <source>
        <dbReference type="Proteomes" id="UP000001555"/>
    </source>
</evidence>
<dbReference type="InParanoid" id="B7PY51"/>
<dbReference type="VEuPathDB" id="VectorBase:ISCI008512"/>
<dbReference type="EnsemblMetazoa" id="ISCW008512-RA">
    <property type="protein sequence ID" value="ISCW008512-PA"/>
    <property type="gene ID" value="ISCW008512"/>
</dbReference>
<reference evidence="2" key="2">
    <citation type="submission" date="2020-05" db="UniProtKB">
        <authorList>
            <consortium name="EnsemblMetazoa"/>
        </authorList>
    </citation>
    <scope>IDENTIFICATION</scope>
    <source>
        <strain evidence="2">wikel</strain>
    </source>
</reference>
<dbReference type="PaxDb" id="6945-B7PY51"/>
<keyword evidence="3" id="KW-1185">Reference proteome</keyword>
<organism>
    <name type="scientific">Ixodes scapularis</name>
    <name type="common">Black-legged tick</name>
    <name type="synonym">Deer tick</name>
    <dbReference type="NCBI Taxonomy" id="6945"/>
    <lineage>
        <taxon>Eukaryota</taxon>
        <taxon>Metazoa</taxon>
        <taxon>Ecdysozoa</taxon>
        <taxon>Arthropoda</taxon>
        <taxon>Chelicerata</taxon>
        <taxon>Arachnida</taxon>
        <taxon>Acari</taxon>
        <taxon>Parasitiformes</taxon>
        <taxon>Ixodida</taxon>
        <taxon>Ixodoidea</taxon>
        <taxon>Ixodidae</taxon>
        <taxon>Ixodinae</taxon>
        <taxon>Ixodes</taxon>
    </lineage>
</organism>
<gene>
    <name evidence="1" type="ORF">IscW_ISCW008512</name>
</gene>
<protein>
    <submittedName>
        <fullName evidence="1 2">Uncharacterized protein</fullName>
    </submittedName>
</protein>
<dbReference type="VEuPathDB" id="VectorBase:ISCW008512"/>
<accession>B7PY51</accession>
<evidence type="ECO:0000313" key="1">
    <source>
        <dbReference type="EMBL" id="EEC11523.1"/>
    </source>
</evidence>
<proteinExistence type="predicted"/>
<dbReference type="Proteomes" id="UP000001555">
    <property type="component" value="Unassembled WGS sequence"/>
</dbReference>
<feature type="non-terminal residue" evidence="1">
    <location>
        <position position="1"/>
    </location>
</feature>
<sequence>DGWYVAAVFPPGTWTVQKPAVLQRTTPGPFCFTGWYHVSGLRSPVLTFAATALARRGVSYSTEDTVFLKADFSQTRLWQKVVYEEDRSGNVTVTISFVDSLCFDAVPMRA</sequence>